<sequence length="185" mass="20923">MLNVVISPFAPDFLPEAHAENGSVLIPLSLSSEYETTDKDGSWETDYAWYVYRSEISPYQGMALVGRLYRPGALGVYTDRRHRLASDEDGDQYIATTSSDKDFTLSRLNASGSETVQNQNSNASSYFIDENAPRTTLYYRVSRVRLRKEVTEREFTISDSKTTVTDIEYSLEHTETSGWTAAENQ</sequence>
<proteinExistence type="predicted"/>
<gene>
    <name evidence="1" type="ORF">K7J14_15890</name>
</gene>
<accession>A0AAE3EKX5</accession>
<dbReference type="EMBL" id="JAINWA010000003">
    <property type="protein sequence ID" value="MCD1656176.1"/>
    <property type="molecule type" value="Genomic_DNA"/>
</dbReference>
<reference evidence="1" key="1">
    <citation type="submission" date="2021-08" db="EMBL/GenBank/DDBJ databases">
        <title>Comparative analyses of Brucepasteria parasyntrophica and Teretinema zuelzerae.</title>
        <authorList>
            <person name="Song Y."/>
            <person name="Brune A."/>
        </authorList>
    </citation>
    <scope>NUCLEOTIDE SEQUENCE</scope>
    <source>
        <strain evidence="1">DSM 1903</strain>
    </source>
</reference>
<dbReference type="RefSeq" id="WP_230758724.1">
    <property type="nucleotide sequence ID" value="NZ_JAINWA010000003.1"/>
</dbReference>
<comment type="caution">
    <text evidence="1">The sequence shown here is derived from an EMBL/GenBank/DDBJ whole genome shotgun (WGS) entry which is preliminary data.</text>
</comment>
<evidence type="ECO:0000313" key="2">
    <source>
        <dbReference type="Proteomes" id="UP001198163"/>
    </source>
</evidence>
<evidence type="ECO:0000313" key="1">
    <source>
        <dbReference type="EMBL" id="MCD1656176.1"/>
    </source>
</evidence>
<name>A0AAE3EKX5_9SPIR</name>
<dbReference type="AlphaFoldDB" id="A0AAE3EKX5"/>
<organism evidence="1 2">
    <name type="scientific">Teretinema zuelzerae</name>
    <dbReference type="NCBI Taxonomy" id="156"/>
    <lineage>
        <taxon>Bacteria</taxon>
        <taxon>Pseudomonadati</taxon>
        <taxon>Spirochaetota</taxon>
        <taxon>Spirochaetia</taxon>
        <taxon>Spirochaetales</taxon>
        <taxon>Treponemataceae</taxon>
        <taxon>Teretinema</taxon>
    </lineage>
</organism>
<protein>
    <submittedName>
        <fullName evidence="1">Uncharacterized protein</fullName>
    </submittedName>
</protein>
<dbReference type="Proteomes" id="UP001198163">
    <property type="component" value="Unassembled WGS sequence"/>
</dbReference>
<keyword evidence="2" id="KW-1185">Reference proteome</keyword>